<dbReference type="PIRSF" id="PIRSF003097">
    <property type="entry name" value="FtsX"/>
    <property type="match status" value="1"/>
</dbReference>
<keyword evidence="5 10" id="KW-0132">Cell division</keyword>
<evidence type="ECO:0000256" key="8">
    <source>
        <dbReference type="ARBA" id="ARBA00023136"/>
    </source>
</evidence>
<name>A0A4R2KZZ9_9FIRM</name>
<evidence type="ECO:0000256" key="4">
    <source>
        <dbReference type="ARBA" id="ARBA00022475"/>
    </source>
</evidence>
<dbReference type="PANTHER" id="PTHR47755:SF1">
    <property type="entry name" value="CELL DIVISION PROTEIN FTSX"/>
    <property type="match status" value="1"/>
</dbReference>
<evidence type="ECO:0000256" key="11">
    <source>
        <dbReference type="SAM" id="Phobius"/>
    </source>
</evidence>
<keyword evidence="4 10" id="KW-1003">Cell membrane</keyword>
<reference evidence="14 15" key="1">
    <citation type="submission" date="2019-03" db="EMBL/GenBank/DDBJ databases">
        <title>Genomic Encyclopedia of Type Strains, Phase IV (KMG-IV): sequencing the most valuable type-strain genomes for metagenomic binning, comparative biology and taxonomic classification.</title>
        <authorList>
            <person name="Goeker M."/>
        </authorList>
    </citation>
    <scope>NUCLEOTIDE SEQUENCE [LARGE SCALE GENOMIC DNA]</scope>
    <source>
        <strain evidence="14 15">DSM 102940</strain>
    </source>
</reference>
<comment type="function">
    <text evidence="10">Part of the ABC transporter FtsEX involved in asymmetric cellular division facilitating the initiation of sporulation.</text>
</comment>
<dbReference type="Pfam" id="PF18075">
    <property type="entry name" value="FtsX_ECD"/>
    <property type="match status" value="1"/>
</dbReference>
<evidence type="ECO:0000259" key="13">
    <source>
        <dbReference type="Pfam" id="PF18075"/>
    </source>
</evidence>
<evidence type="ECO:0000256" key="9">
    <source>
        <dbReference type="ARBA" id="ARBA00023306"/>
    </source>
</evidence>
<keyword evidence="6 11" id="KW-0812">Transmembrane</keyword>
<dbReference type="GO" id="GO:0051301">
    <property type="term" value="P:cell division"/>
    <property type="evidence" value="ECO:0007669"/>
    <property type="project" value="UniProtKB-KW"/>
</dbReference>
<dbReference type="InterPro" id="IPR004513">
    <property type="entry name" value="FtsX"/>
</dbReference>
<dbReference type="OrthoDB" id="1952338at2"/>
<dbReference type="AlphaFoldDB" id="A0A4R2KZZ9"/>
<gene>
    <name evidence="14" type="ORF">EV214_102258</name>
</gene>
<proteinExistence type="inferred from homology"/>
<evidence type="ECO:0000313" key="14">
    <source>
        <dbReference type="EMBL" id="TCO79533.1"/>
    </source>
</evidence>
<sequence length="297" mass="32911">MKNIIYNMGYFLKEAKTIIQLNLLSNVFSVLSTGLIFFILAMVISGWWASSHVVELIKDEAEISVYYNEELDNDRILELIKNIKAIHGVQKVRSVDAIEAYHRMEEIMGKDAKVLEIFDDNPFSPFIEAQINLEEMNLVLEKLHEIQDIDHVRDNRAVLDRLKSISSIVKFLGTLVVTAVGISTLVITAHIIRQGVYSNREQINTLRLLGAPEGFIVLPFLLEGLLLTLGGGVLAAALAVFTLNNVYGQVVGQLPFIPLPAREVLVSGIIVLMLLISITLGILGSLFGLLTARSNCV</sequence>
<dbReference type="GO" id="GO:0005886">
    <property type="term" value="C:plasma membrane"/>
    <property type="evidence" value="ECO:0007669"/>
    <property type="project" value="UniProtKB-SubCell"/>
</dbReference>
<evidence type="ECO:0000256" key="10">
    <source>
        <dbReference type="PIRNR" id="PIRNR003097"/>
    </source>
</evidence>
<dbReference type="Pfam" id="PF02687">
    <property type="entry name" value="FtsX"/>
    <property type="match status" value="1"/>
</dbReference>
<evidence type="ECO:0000256" key="1">
    <source>
        <dbReference type="ARBA" id="ARBA00004651"/>
    </source>
</evidence>
<keyword evidence="8 10" id="KW-0472">Membrane</keyword>
<dbReference type="Proteomes" id="UP000294919">
    <property type="component" value="Unassembled WGS sequence"/>
</dbReference>
<feature type="transmembrane region" description="Helical" evidence="11">
    <location>
        <begin position="214"/>
        <end position="244"/>
    </location>
</feature>
<dbReference type="EMBL" id="SLWV01000002">
    <property type="protein sequence ID" value="TCO79533.1"/>
    <property type="molecule type" value="Genomic_DNA"/>
</dbReference>
<dbReference type="RefSeq" id="WP_132242496.1">
    <property type="nucleotide sequence ID" value="NZ_SLWV01000002.1"/>
</dbReference>
<feature type="domain" description="FtsX extracellular" evidence="13">
    <location>
        <begin position="62"/>
        <end position="152"/>
    </location>
</feature>
<evidence type="ECO:0000256" key="2">
    <source>
        <dbReference type="ARBA" id="ARBA00007379"/>
    </source>
</evidence>
<keyword evidence="9 10" id="KW-0131">Cell cycle</keyword>
<keyword evidence="7 11" id="KW-1133">Transmembrane helix</keyword>
<feature type="transmembrane region" description="Helical" evidence="11">
    <location>
        <begin position="21"/>
        <end position="49"/>
    </location>
</feature>
<evidence type="ECO:0000259" key="12">
    <source>
        <dbReference type="Pfam" id="PF02687"/>
    </source>
</evidence>
<evidence type="ECO:0000256" key="6">
    <source>
        <dbReference type="ARBA" id="ARBA00022692"/>
    </source>
</evidence>
<dbReference type="InterPro" id="IPR003838">
    <property type="entry name" value="ABC3_permease_C"/>
</dbReference>
<keyword evidence="15" id="KW-1185">Reference proteome</keyword>
<dbReference type="PANTHER" id="PTHR47755">
    <property type="entry name" value="CELL DIVISION PROTEIN FTSX"/>
    <property type="match status" value="1"/>
</dbReference>
<evidence type="ECO:0000256" key="3">
    <source>
        <dbReference type="ARBA" id="ARBA00021907"/>
    </source>
</evidence>
<comment type="caution">
    <text evidence="14">The sequence shown here is derived from an EMBL/GenBank/DDBJ whole genome shotgun (WGS) entry which is preliminary data.</text>
</comment>
<dbReference type="InterPro" id="IPR040690">
    <property type="entry name" value="FtsX_ECD"/>
</dbReference>
<dbReference type="Gene3D" id="3.30.70.3040">
    <property type="match status" value="1"/>
</dbReference>
<organism evidence="14 15">
    <name type="scientific">Marinisporobacter balticus</name>
    <dbReference type="NCBI Taxonomy" id="2018667"/>
    <lineage>
        <taxon>Bacteria</taxon>
        <taxon>Bacillati</taxon>
        <taxon>Bacillota</taxon>
        <taxon>Clostridia</taxon>
        <taxon>Peptostreptococcales</taxon>
        <taxon>Thermotaleaceae</taxon>
        <taxon>Marinisporobacter</taxon>
    </lineage>
</organism>
<feature type="transmembrane region" description="Helical" evidence="11">
    <location>
        <begin position="264"/>
        <end position="290"/>
    </location>
</feature>
<evidence type="ECO:0000313" key="15">
    <source>
        <dbReference type="Proteomes" id="UP000294919"/>
    </source>
</evidence>
<evidence type="ECO:0000256" key="5">
    <source>
        <dbReference type="ARBA" id="ARBA00022618"/>
    </source>
</evidence>
<protein>
    <recommendedName>
        <fullName evidence="3 10">Cell division protein FtsX</fullName>
    </recommendedName>
</protein>
<comment type="similarity">
    <text evidence="2 10">Belongs to the ABC-4 integral membrane protein family. FtsX subfamily.</text>
</comment>
<accession>A0A4R2KZZ9</accession>
<feature type="transmembrane region" description="Helical" evidence="11">
    <location>
        <begin position="171"/>
        <end position="193"/>
    </location>
</feature>
<comment type="subcellular location">
    <subcellularLocation>
        <location evidence="1">Cell membrane</location>
        <topology evidence="1">Multi-pass membrane protein</topology>
    </subcellularLocation>
</comment>
<evidence type="ECO:0000256" key="7">
    <source>
        <dbReference type="ARBA" id="ARBA00022989"/>
    </source>
</evidence>
<feature type="domain" description="ABC3 transporter permease C-terminal" evidence="12">
    <location>
        <begin position="177"/>
        <end position="283"/>
    </location>
</feature>